<feature type="domain" description="SsuA/THI5-like" evidence="1">
    <location>
        <begin position="65"/>
        <end position="279"/>
    </location>
</feature>
<evidence type="ECO:0000313" key="2">
    <source>
        <dbReference type="EMBL" id="SVB07110.1"/>
    </source>
</evidence>
<dbReference type="AlphaFoldDB" id="A0A382AZX5"/>
<dbReference type="InterPro" id="IPR027939">
    <property type="entry name" value="NMT1/THI5"/>
</dbReference>
<organism evidence="2">
    <name type="scientific">marine metagenome</name>
    <dbReference type="NCBI Taxonomy" id="408172"/>
    <lineage>
        <taxon>unclassified sequences</taxon>
        <taxon>metagenomes</taxon>
        <taxon>ecological metagenomes</taxon>
    </lineage>
</organism>
<accession>A0A382AZX5</accession>
<dbReference type="Pfam" id="PF09084">
    <property type="entry name" value="NMT1"/>
    <property type="match status" value="1"/>
</dbReference>
<dbReference type="InterPro" id="IPR015168">
    <property type="entry name" value="SsuA/THI5"/>
</dbReference>
<sequence length="352" mass="38608">MKNIFLMTVSLILSIAMLGVLVSCASSESAEDITVPKVGIANVPAAPTPIASPDKIKLALDWFPNSNHLGLYIAEEKGYFAAENLEVEIYTPSDPSTVLATVASRSDDFGMNYQPDVLIARGEGVPVVSILGMVQHPLNSLMTLETSGLDSPADLEGKKVGYPGIPWNEHALASMLKADGLKGLEDVELVNVGWELGSSVMSERVSAVIGAYFTHESISLENEGYPVNVLRMEEWGVPDYYELVMVTSEEYLSENPGIVERFVRAVSKGYAEAIRDPQAGVDILVKYAPEIDEKIDRPGADLLQQLWQDNEGKFGRQNRDKWVGFAEWMQENGLLSENVDAKKAFTDEYSLK</sequence>
<proteinExistence type="predicted"/>
<name>A0A382AZX5_9ZZZZ</name>
<dbReference type="Gene3D" id="3.40.190.10">
    <property type="entry name" value="Periplasmic binding protein-like II"/>
    <property type="match status" value="2"/>
</dbReference>
<gene>
    <name evidence="2" type="ORF">METZ01_LOCUS159964</name>
</gene>
<reference evidence="2" key="1">
    <citation type="submission" date="2018-05" db="EMBL/GenBank/DDBJ databases">
        <authorList>
            <person name="Lanie J.A."/>
            <person name="Ng W.-L."/>
            <person name="Kazmierczak K.M."/>
            <person name="Andrzejewski T.M."/>
            <person name="Davidsen T.M."/>
            <person name="Wayne K.J."/>
            <person name="Tettelin H."/>
            <person name="Glass J.I."/>
            <person name="Rusch D."/>
            <person name="Podicherti R."/>
            <person name="Tsui H.-C.T."/>
            <person name="Winkler M.E."/>
        </authorList>
    </citation>
    <scope>NUCLEOTIDE SEQUENCE</scope>
</reference>
<dbReference type="SUPFAM" id="SSF53850">
    <property type="entry name" value="Periplasmic binding protein-like II"/>
    <property type="match status" value="1"/>
</dbReference>
<dbReference type="EMBL" id="UINC01027597">
    <property type="protein sequence ID" value="SVB07110.1"/>
    <property type="molecule type" value="Genomic_DNA"/>
</dbReference>
<dbReference type="PANTHER" id="PTHR31528">
    <property type="entry name" value="4-AMINO-5-HYDROXYMETHYL-2-METHYLPYRIMIDINE PHOSPHATE SYNTHASE THI11-RELATED"/>
    <property type="match status" value="1"/>
</dbReference>
<dbReference type="GO" id="GO:0009228">
    <property type="term" value="P:thiamine biosynthetic process"/>
    <property type="evidence" value="ECO:0007669"/>
    <property type="project" value="InterPro"/>
</dbReference>
<evidence type="ECO:0000259" key="1">
    <source>
        <dbReference type="Pfam" id="PF09084"/>
    </source>
</evidence>
<dbReference type="PROSITE" id="PS51257">
    <property type="entry name" value="PROKAR_LIPOPROTEIN"/>
    <property type="match status" value="1"/>
</dbReference>
<protein>
    <recommendedName>
        <fullName evidence="1">SsuA/THI5-like domain-containing protein</fullName>
    </recommendedName>
</protein>
<dbReference type="PANTHER" id="PTHR31528:SF3">
    <property type="entry name" value="THIAMINE BIOSYNTHESIS PROTEIN HI_0357-RELATED"/>
    <property type="match status" value="1"/>
</dbReference>